<dbReference type="GO" id="GO:0070475">
    <property type="term" value="P:rRNA base methylation"/>
    <property type="evidence" value="ECO:0007669"/>
    <property type="project" value="TreeGrafter"/>
</dbReference>
<dbReference type="RefSeq" id="WP_091427679.1">
    <property type="nucleotide sequence ID" value="NZ_FOJB01000001.1"/>
</dbReference>
<evidence type="ECO:0000256" key="4">
    <source>
        <dbReference type="ARBA" id="ARBA00022691"/>
    </source>
</evidence>
<evidence type="ECO:0000256" key="5">
    <source>
        <dbReference type="ARBA" id="ARBA00023014"/>
    </source>
</evidence>
<dbReference type="GO" id="GO:0070041">
    <property type="term" value="F:rRNA (uridine-C5-)-methyltransferase activity"/>
    <property type="evidence" value="ECO:0007669"/>
    <property type="project" value="TreeGrafter"/>
</dbReference>
<feature type="active site" description="Nucleophile" evidence="6">
    <location>
        <position position="363"/>
    </location>
</feature>
<keyword evidence="1" id="KW-0479">Metal-binding</keyword>
<proteinExistence type="inferred from homology"/>
<dbReference type="STRING" id="1173584.SAMN05444851_0313"/>
<dbReference type="InterPro" id="IPR012340">
    <property type="entry name" value="NA-bd_OB-fold"/>
</dbReference>
<keyword evidence="1" id="KW-0004">4Fe-4S</keyword>
<keyword evidence="2 6" id="KW-0489">Methyltransferase</keyword>
<dbReference type="PROSITE" id="PS51687">
    <property type="entry name" value="SAM_MT_RNA_M5U"/>
    <property type="match status" value="1"/>
</dbReference>
<dbReference type="PANTHER" id="PTHR11061">
    <property type="entry name" value="RNA M5U METHYLTRANSFERASE"/>
    <property type="match status" value="1"/>
</dbReference>
<dbReference type="EMBL" id="FOJB01000001">
    <property type="protein sequence ID" value="SEV91880.1"/>
    <property type="molecule type" value="Genomic_DNA"/>
</dbReference>
<organism evidence="7 8">
    <name type="scientific">Aliiroseovarius sediminilitoris</name>
    <dbReference type="NCBI Taxonomy" id="1173584"/>
    <lineage>
        <taxon>Bacteria</taxon>
        <taxon>Pseudomonadati</taxon>
        <taxon>Pseudomonadota</taxon>
        <taxon>Alphaproteobacteria</taxon>
        <taxon>Rhodobacterales</taxon>
        <taxon>Paracoccaceae</taxon>
        <taxon>Aliiroseovarius</taxon>
    </lineage>
</organism>
<keyword evidence="1" id="KW-0408">Iron</keyword>
<keyword evidence="5" id="KW-0411">Iron-sulfur</keyword>
<feature type="binding site" evidence="6">
    <location>
        <position position="337"/>
    </location>
    <ligand>
        <name>S-adenosyl-L-methionine</name>
        <dbReference type="ChEBI" id="CHEBI:59789"/>
    </ligand>
</feature>
<feature type="binding site" evidence="6">
    <location>
        <position position="242"/>
    </location>
    <ligand>
        <name>S-adenosyl-L-methionine</name>
        <dbReference type="ChEBI" id="CHEBI:59789"/>
    </ligand>
</feature>
<dbReference type="OrthoDB" id="9804590at2"/>
<feature type="binding site" evidence="6">
    <location>
        <position position="289"/>
    </location>
    <ligand>
        <name>S-adenosyl-L-methionine</name>
        <dbReference type="ChEBI" id="CHEBI:59789"/>
    </ligand>
</feature>
<dbReference type="Pfam" id="PF05958">
    <property type="entry name" value="tRNA_U5-meth_tr"/>
    <property type="match status" value="1"/>
</dbReference>
<evidence type="ECO:0000256" key="3">
    <source>
        <dbReference type="ARBA" id="ARBA00022679"/>
    </source>
</evidence>
<dbReference type="AlphaFoldDB" id="A0A1I0MUP2"/>
<dbReference type="CDD" id="cd02440">
    <property type="entry name" value="AdoMet_MTases"/>
    <property type="match status" value="1"/>
</dbReference>
<evidence type="ECO:0000256" key="1">
    <source>
        <dbReference type="ARBA" id="ARBA00022485"/>
    </source>
</evidence>
<dbReference type="Proteomes" id="UP000199650">
    <property type="component" value="Unassembled WGS sequence"/>
</dbReference>
<feature type="binding site" evidence="6">
    <location>
        <position position="269"/>
    </location>
    <ligand>
        <name>S-adenosyl-L-methionine</name>
        <dbReference type="ChEBI" id="CHEBI:59789"/>
    </ligand>
</feature>
<reference evidence="7 8" key="1">
    <citation type="submission" date="2016-10" db="EMBL/GenBank/DDBJ databases">
        <authorList>
            <person name="de Groot N.N."/>
        </authorList>
    </citation>
    <scope>NUCLEOTIDE SEQUENCE [LARGE SCALE GENOMIC DNA]</scope>
    <source>
        <strain evidence="7 8">DSM 29439</strain>
    </source>
</reference>
<dbReference type="PANTHER" id="PTHR11061:SF49">
    <property type="entry name" value="23S RRNA (URACIL(1939)-C(5))-METHYLTRANSFERASE RLMD"/>
    <property type="match status" value="1"/>
</dbReference>
<comment type="similarity">
    <text evidence="6">Belongs to the class I-like SAM-binding methyltransferase superfamily. RNA M5U methyltransferase family.</text>
</comment>
<dbReference type="SUPFAM" id="SSF53335">
    <property type="entry name" value="S-adenosyl-L-methionine-dependent methyltransferases"/>
    <property type="match status" value="1"/>
</dbReference>
<dbReference type="InterPro" id="IPR029063">
    <property type="entry name" value="SAM-dependent_MTases_sf"/>
</dbReference>
<accession>A0A1I0MUP2</accession>
<gene>
    <name evidence="7" type="ORF">SAMN05444851_0313</name>
</gene>
<evidence type="ECO:0000256" key="2">
    <source>
        <dbReference type="ARBA" id="ARBA00022603"/>
    </source>
</evidence>
<keyword evidence="8" id="KW-1185">Reference proteome</keyword>
<dbReference type="Gene3D" id="3.40.50.150">
    <property type="entry name" value="Vaccinia Virus protein VP39"/>
    <property type="match status" value="1"/>
</dbReference>
<dbReference type="InterPro" id="IPR010280">
    <property type="entry name" value="U5_MeTrfase_fam"/>
</dbReference>
<keyword evidence="4 6" id="KW-0949">S-adenosyl-L-methionine</keyword>
<evidence type="ECO:0000256" key="6">
    <source>
        <dbReference type="PROSITE-ProRule" id="PRU01024"/>
    </source>
</evidence>
<keyword evidence="3 6" id="KW-0808">Transferase</keyword>
<dbReference type="Gene3D" id="2.40.50.140">
    <property type="entry name" value="Nucleic acid-binding proteins"/>
    <property type="match status" value="1"/>
</dbReference>
<protein>
    <submittedName>
        <fullName evidence="7">23S rRNA m(5)U-1939 methyltransferase</fullName>
    </submittedName>
</protein>
<evidence type="ECO:0000313" key="7">
    <source>
        <dbReference type="EMBL" id="SEV91880.1"/>
    </source>
</evidence>
<evidence type="ECO:0000313" key="8">
    <source>
        <dbReference type="Proteomes" id="UP000199650"/>
    </source>
</evidence>
<name>A0A1I0MUP2_9RHOB</name>
<dbReference type="GO" id="GO:0051536">
    <property type="term" value="F:iron-sulfur cluster binding"/>
    <property type="evidence" value="ECO:0007669"/>
    <property type="project" value="UniProtKB-KW"/>
</dbReference>
<sequence>MTQTYVIERLGHLGDGIAPGPVFAPRCLPGEEISGEVADGRIAAPRIVTPSPDRVKAPCPHYNACGGCALLHASDQFVADWKVEVVKTALAAHGLTPDFRPIRTSPARSRRRVVLSARRGKKGAIVGFHGRRSDTITEISRCQLVHPDILAALPAMGELTKLGVSRKGELSLNVVQSAAGLDVSVADGKPLDRALETDLAQTLHAYGFARLSWNGEVIATETPPVQMFGIAAVVPPAGAFLQATREGEEALLNAVREIVGGTQSVIDLFAGCGTFALPLAQSADVHAVEGHAAMTDALSLGWRQTQGLRHVSTEVRDLFRNPLIAEDLARFDAAVIDPPRAGAEAQIEQLAVSDIKRIAMVSCNAQTFARDAKTLVNAGYRLDWVQVIDQFRWSTHTEQVASFTKA</sequence>
<dbReference type="Gene3D" id="2.40.50.1070">
    <property type="match status" value="1"/>
</dbReference>